<feature type="domain" description="Peptidase S9 prolyl oligopeptidase catalytic" evidence="4">
    <location>
        <begin position="446"/>
        <end position="653"/>
    </location>
</feature>
<dbReference type="RefSeq" id="WP_063271015.1">
    <property type="nucleotide sequence ID" value="NZ_LQMT02000013.1"/>
</dbReference>
<dbReference type="PANTHER" id="PTHR42776">
    <property type="entry name" value="SERINE PEPTIDASE S9 FAMILY MEMBER"/>
    <property type="match status" value="1"/>
</dbReference>
<dbReference type="Gene3D" id="2.120.10.30">
    <property type="entry name" value="TolB, C-terminal domain"/>
    <property type="match status" value="2"/>
</dbReference>
<comment type="caution">
    <text evidence="5">The sequence shown here is derived from an EMBL/GenBank/DDBJ whole genome shotgun (WGS) entry which is preliminary data.</text>
</comment>
<evidence type="ECO:0000256" key="2">
    <source>
        <dbReference type="ARBA" id="ARBA00022825"/>
    </source>
</evidence>
<dbReference type="Gene3D" id="3.40.50.1820">
    <property type="entry name" value="alpha/beta hydrolase"/>
    <property type="match status" value="1"/>
</dbReference>
<keyword evidence="2" id="KW-0720">Serine protease</keyword>
<accession>A0A1W2LWL8</accession>
<evidence type="ECO:0000256" key="1">
    <source>
        <dbReference type="ARBA" id="ARBA00022801"/>
    </source>
</evidence>
<dbReference type="Pfam" id="PF07676">
    <property type="entry name" value="PD40"/>
    <property type="match status" value="2"/>
</dbReference>
<dbReference type="GO" id="GO:0004177">
    <property type="term" value="F:aminopeptidase activity"/>
    <property type="evidence" value="ECO:0007669"/>
    <property type="project" value="UniProtKB-KW"/>
</dbReference>
<reference evidence="5 6" key="1">
    <citation type="submission" date="2016-12" db="EMBL/GenBank/DDBJ databases">
        <title>Amycolatopsis keratiniphila subsp. keratiniphila genome sequencing and assembly.</title>
        <authorList>
            <person name="Mayilraj S."/>
            <person name="Kaur N."/>
        </authorList>
    </citation>
    <scope>NUCLEOTIDE SEQUENCE [LARGE SCALE GENOMIC DNA]</scope>
    <source>
        <strain evidence="5 6">DSM 44409</strain>
    </source>
</reference>
<dbReference type="InterPro" id="IPR011659">
    <property type="entry name" value="WD40"/>
</dbReference>
<name>A0A1W2LWL8_9PSEU</name>
<sequence>MRPVDIEALTVPGILALHGDLLLTAVSRPDLKTNSYRGGLRKVDLGGGGEGPWTHGAKDSAPAISPDGRWVAFLRAGEGSGRVAKPQVHVMPAAGGDAKRITDLPLGAGAPVWAPDSRRVAFVARVPEPGRYGTENADGETPEPAEEAPRHIKNLFYRVDDAGFLNDRPQRLFVVDTAAALDDDEPAELTPLTDDRADVDHPSWTDDGEHVLITAPRDWAAEDTVRSDVYAVPADGGEPRLLVRSLGTADRPVVAPDGSILFYGTEFSGQEEIARNTGLWQASWPTGAEPSSPRRLTDVETVDCDNAASPPVVLGDEVLVVVRTRGAAELRAVPFSADLAELKTLRHLAGERTVVKTFAVDGERIVAVIGTPESSGDVALLSDGAPRVLTDYSKALRDTGILPLEELDTTAPDGYPVHGWIVRPEGDGPHPVVLMVHGGPFAPYEWKVFDEAQVLAAAGYAVVLGNPRGSAGYGESHGRSIVHGFGTVDADDLLALLDKALELPNLDSDRVGVMGGSYGGFMTSWLAAHHGGRFRAAWSERAVNAWDSFVGSSDIGWFFAGGYVGDDPDEQRKRSPLTYAGKIDIPFMVVHSEQDWRCPLEQAQRMYVALRQNGVAAEFLLFPGEGHELTRSGLPRHRVQRFDAVLQWWGRHL</sequence>
<dbReference type="InterPro" id="IPR001375">
    <property type="entry name" value="Peptidase_S9_cat"/>
</dbReference>
<evidence type="ECO:0000313" key="6">
    <source>
        <dbReference type="Proteomes" id="UP000076660"/>
    </source>
</evidence>
<dbReference type="Pfam" id="PF00326">
    <property type="entry name" value="Peptidase_S9"/>
    <property type="match status" value="1"/>
</dbReference>
<feature type="region of interest" description="Disordered" evidence="3">
    <location>
        <begin position="187"/>
        <end position="208"/>
    </location>
</feature>
<evidence type="ECO:0000256" key="3">
    <source>
        <dbReference type="SAM" id="MobiDB-lite"/>
    </source>
</evidence>
<evidence type="ECO:0000259" key="4">
    <source>
        <dbReference type="Pfam" id="PF00326"/>
    </source>
</evidence>
<dbReference type="Proteomes" id="UP000076660">
    <property type="component" value="Unassembled WGS sequence"/>
</dbReference>
<evidence type="ECO:0000313" key="5">
    <source>
        <dbReference type="EMBL" id="ONF70918.1"/>
    </source>
</evidence>
<protein>
    <submittedName>
        <fullName evidence="5">Dipeptidyl aminopeptidase</fullName>
    </submittedName>
</protein>
<keyword evidence="1" id="KW-0378">Hydrolase</keyword>
<dbReference type="InterPro" id="IPR029058">
    <property type="entry name" value="AB_hydrolase_fold"/>
</dbReference>
<keyword evidence="5" id="KW-0031">Aminopeptidase</keyword>
<feature type="compositionally biased region" description="Basic and acidic residues" evidence="3">
    <location>
        <begin position="193"/>
        <end position="208"/>
    </location>
</feature>
<proteinExistence type="predicted"/>
<keyword evidence="5" id="KW-0645">Protease</keyword>
<dbReference type="GO" id="GO:0006508">
    <property type="term" value="P:proteolysis"/>
    <property type="evidence" value="ECO:0007669"/>
    <property type="project" value="InterPro"/>
</dbReference>
<dbReference type="GO" id="GO:0004252">
    <property type="term" value="F:serine-type endopeptidase activity"/>
    <property type="evidence" value="ECO:0007669"/>
    <property type="project" value="TreeGrafter"/>
</dbReference>
<dbReference type="PANTHER" id="PTHR42776:SF27">
    <property type="entry name" value="DIPEPTIDYL PEPTIDASE FAMILY MEMBER 6"/>
    <property type="match status" value="1"/>
</dbReference>
<dbReference type="EMBL" id="LQMT02000013">
    <property type="protein sequence ID" value="ONF70918.1"/>
    <property type="molecule type" value="Genomic_DNA"/>
</dbReference>
<dbReference type="SUPFAM" id="SSF82171">
    <property type="entry name" value="DPP6 N-terminal domain-like"/>
    <property type="match status" value="1"/>
</dbReference>
<dbReference type="InterPro" id="IPR011042">
    <property type="entry name" value="6-blade_b-propeller_TolB-like"/>
</dbReference>
<gene>
    <name evidence="5" type="ORF">AVR91_0215040</name>
</gene>
<dbReference type="SUPFAM" id="SSF53474">
    <property type="entry name" value="alpha/beta-Hydrolases"/>
    <property type="match status" value="1"/>
</dbReference>
<dbReference type="OrthoDB" id="262125at2"/>
<dbReference type="AlphaFoldDB" id="A0A1W2LWL8"/>
<organism evidence="5 6">
    <name type="scientific">Amycolatopsis keratiniphila subsp. keratiniphila</name>
    <dbReference type="NCBI Taxonomy" id="227715"/>
    <lineage>
        <taxon>Bacteria</taxon>
        <taxon>Bacillati</taxon>
        <taxon>Actinomycetota</taxon>
        <taxon>Actinomycetes</taxon>
        <taxon>Pseudonocardiales</taxon>
        <taxon>Pseudonocardiaceae</taxon>
        <taxon>Amycolatopsis</taxon>
        <taxon>Amycolatopsis japonica group</taxon>
    </lineage>
</organism>